<accession>A0AAD6FSB4</accession>
<evidence type="ECO:0000256" key="1">
    <source>
        <dbReference type="SAM" id="MobiDB-lite"/>
    </source>
</evidence>
<feature type="non-terminal residue" evidence="2">
    <location>
        <position position="404"/>
    </location>
</feature>
<feature type="compositionally biased region" description="Polar residues" evidence="1">
    <location>
        <begin position="324"/>
        <end position="339"/>
    </location>
</feature>
<proteinExistence type="predicted"/>
<reference evidence="2" key="1">
    <citation type="submission" date="2022-11" db="EMBL/GenBank/DDBJ databases">
        <title>Chromosome-level genome of Pogonophryne albipinna.</title>
        <authorList>
            <person name="Jo E."/>
        </authorList>
    </citation>
    <scope>NUCLEOTIDE SEQUENCE</scope>
    <source>
        <strain evidence="2">SGF0006</strain>
        <tissue evidence="2">Muscle</tissue>
    </source>
</reference>
<evidence type="ECO:0008006" key="4">
    <source>
        <dbReference type="Google" id="ProtNLM"/>
    </source>
</evidence>
<evidence type="ECO:0000313" key="2">
    <source>
        <dbReference type="EMBL" id="KAJ4946324.1"/>
    </source>
</evidence>
<protein>
    <recommendedName>
        <fullName evidence="4">Mucin-2-like</fullName>
    </recommendedName>
</protein>
<feature type="region of interest" description="Disordered" evidence="1">
    <location>
        <begin position="324"/>
        <end position="352"/>
    </location>
</feature>
<comment type="caution">
    <text evidence="2">The sequence shown here is derived from an EMBL/GenBank/DDBJ whole genome shotgun (WGS) entry which is preliminary data.</text>
</comment>
<evidence type="ECO:0000313" key="3">
    <source>
        <dbReference type="Proteomes" id="UP001219934"/>
    </source>
</evidence>
<keyword evidence="3" id="KW-1185">Reference proteome</keyword>
<feature type="compositionally biased region" description="Low complexity" evidence="1">
    <location>
        <begin position="179"/>
        <end position="208"/>
    </location>
</feature>
<dbReference type="EMBL" id="JAPTMU010000003">
    <property type="protein sequence ID" value="KAJ4946324.1"/>
    <property type="molecule type" value="Genomic_DNA"/>
</dbReference>
<dbReference type="AlphaFoldDB" id="A0AAD6FSB4"/>
<feature type="region of interest" description="Disordered" evidence="1">
    <location>
        <begin position="170"/>
        <end position="213"/>
    </location>
</feature>
<dbReference type="Proteomes" id="UP001219934">
    <property type="component" value="Unassembled WGS sequence"/>
</dbReference>
<organism evidence="2 3">
    <name type="scientific">Pogonophryne albipinna</name>
    <dbReference type="NCBI Taxonomy" id="1090488"/>
    <lineage>
        <taxon>Eukaryota</taxon>
        <taxon>Metazoa</taxon>
        <taxon>Chordata</taxon>
        <taxon>Craniata</taxon>
        <taxon>Vertebrata</taxon>
        <taxon>Euteleostomi</taxon>
        <taxon>Actinopterygii</taxon>
        <taxon>Neopterygii</taxon>
        <taxon>Teleostei</taxon>
        <taxon>Neoteleostei</taxon>
        <taxon>Acanthomorphata</taxon>
        <taxon>Eupercaria</taxon>
        <taxon>Perciformes</taxon>
        <taxon>Notothenioidei</taxon>
        <taxon>Pogonophryne</taxon>
    </lineage>
</organism>
<sequence>MSTQKVCQTCKHKIGVASRKCRQCGANQPYKEKLSKQKEKVAQEWKATQQKNHSVNKVYDSTNLLLHKWKLLERHPILLLAKRGTNGFAADCLCPWQIETEDGNNALVTIKRIYESLLNVEPATRVGEIPPLEIEGPSATQAEMAPDPGSDSLSVPLLTTETDTVFTPILTPVSSGLTPPVSSGQSPPVSSGQSPPVSSGQSPPVSSGLTPALSSGLTPALSFGLTPPVSFGLTPALSFGQSPRVSSGLTPALSFGLTPPLSFGLTPPVSSGQSPPVSSGLTPALSFGLTPPVPSGLTPALSFGQSPCVSSGLTPALSFGLTPPVSSGLTPTVSSVSSSQKRRPTRNKVSINGPYRGVGDVATLLWMLHKWKMLERHRILLLAKRGTNGFAADCLCPWQIETED</sequence>
<gene>
    <name evidence="2" type="ORF">JOQ06_023991</name>
</gene>
<name>A0AAD6FSB4_9TELE</name>